<dbReference type="OrthoDB" id="160522at2"/>
<evidence type="ECO:0000313" key="1">
    <source>
        <dbReference type="EMBL" id="TWT74611.1"/>
    </source>
</evidence>
<keyword evidence="2" id="KW-1185">Reference proteome</keyword>
<dbReference type="InterPro" id="IPR014710">
    <property type="entry name" value="RmlC-like_jellyroll"/>
</dbReference>
<organism evidence="1 2">
    <name type="scientific">Posidoniimonas polymericola</name>
    <dbReference type="NCBI Taxonomy" id="2528002"/>
    <lineage>
        <taxon>Bacteria</taxon>
        <taxon>Pseudomonadati</taxon>
        <taxon>Planctomycetota</taxon>
        <taxon>Planctomycetia</taxon>
        <taxon>Pirellulales</taxon>
        <taxon>Lacipirellulaceae</taxon>
        <taxon>Posidoniimonas</taxon>
    </lineage>
</organism>
<protein>
    <recommendedName>
        <fullName evidence="3">Cupin domain protein</fullName>
    </recommendedName>
</protein>
<dbReference type="RefSeq" id="WP_146589123.1">
    <property type="nucleotide sequence ID" value="NZ_SJPO01000008.1"/>
</dbReference>
<dbReference type="Proteomes" id="UP000318478">
    <property type="component" value="Unassembled WGS sequence"/>
</dbReference>
<sequence>MPKLIATPSRIEAAGHPPKLIDEFIGRVNSGDDSISIARMLSPQGWSEPGQTPEFDEYTVVLAGELHVESQETTQVVRAGQAIVTKAGEWIRYSTPDLPTEYIAVCLPAFSPDTVHRDPDGAGG</sequence>
<comment type="caution">
    <text evidence="1">The sequence shown here is derived from an EMBL/GenBank/DDBJ whole genome shotgun (WGS) entry which is preliminary data.</text>
</comment>
<evidence type="ECO:0008006" key="3">
    <source>
        <dbReference type="Google" id="ProtNLM"/>
    </source>
</evidence>
<dbReference type="EMBL" id="SJPO01000008">
    <property type="protein sequence ID" value="TWT74611.1"/>
    <property type="molecule type" value="Genomic_DNA"/>
</dbReference>
<dbReference type="AlphaFoldDB" id="A0A5C5YIC2"/>
<dbReference type="InterPro" id="IPR011051">
    <property type="entry name" value="RmlC_Cupin_sf"/>
</dbReference>
<name>A0A5C5YIC2_9BACT</name>
<gene>
    <name evidence="1" type="ORF">Pla123a_34350</name>
</gene>
<accession>A0A5C5YIC2</accession>
<reference evidence="1 2" key="1">
    <citation type="submission" date="2019-02" db="EMBL/GenBank/DDBJ databases">
        <title>Deep-cultivation of Planctomycetes and their phenomic and genomic characterization uncovers novel biology.</title>
        <authorList>
            <person name="Wiegand S."/>
            <person name="Jogler M."/>
            <person name="Boedeker C."/>
            <person name="Pinto D."/>
            <person name="Vollmers J."/>
            <person name="Rivas-Marin E."/>
            <person name="Kohn T."/>
            <person name="Peeters S.H."/>
            <person name="Heuer A."/>
            <person name="Rast P."/>
            <person name="Oberbeckmann S."/>
            <person name="Bunk B."/>
            <person name="Jeske O."/>
            <person name="Meyerdierks A."/>
            <person name="Storesund J.E."/>
            <person name="Kallscheuer N."/>
            <person name="Luecker S."/>
            <person name="Lage O.M."/>
            <person name="Pohl T."/>
            <person name="Merkel B.J."/>
            <person name="Hornburger P."/>
            <person name="Mueller R.-W."/>
            <person name="Bruemmer F."/>
            <person name="Labrenz M."/>
            <person name="Spormann A.M."/>
            <person name="Op Den Camp H."/>
            <person name="Overmann J."/>
            <person name="Amann R."/>
            <person name="Jetten M.S.M."/>
            <person name="Mascher T."/>
            <person name="Medema M.H."/>
            <person name="Devos D.P."/>
            <person name="Kaster A.-K."/>
            <person name="Ovreas L."/>
            <person name="Rohde M."/>
            <person name="Galperin M.Y."/>
            <person name="Jogler C."/>
        </authorList>
    </citation>
    <scope>NUCLEOTIDE SEQUENCE [LARGE SCALE GENOMIC DNA]</scope>
    <source>
        <strain evidence="1 2">Pla123a</strain>
    </source>
</reference>
<proteinExistence type="predicted"/>
<dbReference type="SUPFAM" id="SSF51182">
    <property type="entry name" value="RmlC-like cupins"/>
    <property type="match status" value="1"/>
</dbReference>
<dbReference type="Gene3D" id="2.60.120.10">
    <property type="entry name" value="Jelly Rolls"/>
    <property type="match status" value="1"/>
</dbReference>
<evidence type="ECO:0000313" key="2">
    <source>
        <dbReference type="Proteomes" id="UP000318478"/>
    </source>
</evidence>